<evidence type="ECO:0000313" key="7">
    <source>
        <dbReference type="EMBL" id="QDU35321.1"/>
    </source>
</evidence>
<feature type="active site" description="Proton donor" evidence="3">
    <location>
        <position position="384"/>
    </location>
</feature>
<dbReference type="InterPro" id="IPR040042">
    <property type="entry name" value="Branching_enz_MT3115-like"/>
</dbReference>
<evidence type="ECO:0000259" key="6">
    <source>
        <dbReference type="Pfam" id="PF09210"/>
    </source>
</evidence>
<gene>
    <name evidence="7" type="ORF">KS4_34020</name>
</gene>
<dbReference type="InterPro" id="IPR004300">
    <property type="entry name" value="Glyco_hydro_57_N"/>
</dbReference>
<reference evidence="7 8" key="1">
    <citation type="submission" date="2019-02" db="EMBL/GenBank/DDBJ databases">
        <title>Deep-cultivation of Planctomycetes and their phenomic and genomic characterization uncovers novel biology.</title>
        <authorList>
            <person name="Wiegand S."/>
            <person name="Jogler M."/>
            <person name="Boedeker C."/>
            <person name="Pinto D."/>
            <person name="Vollmers J."/>
            <person name="Rivas-Marin E."/>
            <person name="Kohn T."/>
            <person name="Peeters S.H."/>
            <person name="Heuer A."/>
            <person name="Rast P."/>
            <person name="Oberbeckmann S."/>
            <person name="Bunk B."/>
            <person name="Jeske O."/>
            <person name="Meyerdierks A."/>
            <person name="Storesund J.E."/>
            <person name="Kallscheuer N."/>
            <person name="Luecker S."/>
            <person name="Lage O.M."/>
            <person name="Pohl T."/>
            <person name="Merkel B.J."/>
            <person name="Hornburger P."/>
            <person name="Mueller R.-W."/>
            <person name="Bruemmer F."/>
            <person name="Labrenz M."/>
            <person name="Spormann A.M."/>
            <person name="Op den Camp H."/>
            <person name="Overmann J."/>
            <person name="Amann R."/>
            <person name="Jetten M.S.M."/>
            <person name="Mascher T."/>
            <person name="Medema M.H."/>
            <person name="Devos D.P."/>
            <person name="Kaster A.-K."/>
            <person name="Ovreas L."/>
            <person name="Rohde M."/>
            <person name="Galperin M.Y."/>
            <person name="Jogler C."/>
        </authorList>
    </citation>
    <scope>NUCLEOTIDE SEQUENCE [LARGE SCALE GENOMIC DNA]</scope>
    <source>
        <strain evidence="7 8">KS4</strain>
    </source>
</reference>
<dbReference type="OrthoDB" id="9803279at2"/>
<dbReference type="AlphaFoldDB" id="A0A517YYM8"/>
<dbReference type="SUPFAM" id="SSF88688">
    <property type="entry name" value="Families 57/38 glycoside transferase middle domain"/>
    <property type="match status" value="1"/>
</dbReference>
<evidence type="ECO:0000256" key="3">
    <source>
        <dbReference type="PIRSR" id="PIRSR640042-1"/>
    </source>
</evidence>
<dbReference type="InterPro" id="IPR015293">
    <property type="entry name" value="BE_C"/>
</dbReference>
<organism evidence="7 8">
    <name type="scientific">Poriferisphaera corsica</name>
    <dbReference type="NCBI Taxonomy" id="2528020"/>
    <lineage>
        <taxon>Bacteria</taxon>
        <taxon>Pseudomonadati</taxon>
        <taxon>Planctomycetota</taxon>
        <taxon>Phycisphaerae</taxon>
        <taxon>Phycisphaerales</taxon>
        <taxon>Phycisphaeraceae</taxon>
        <taxon>Poriferisphaera</taxon>
    </lineage>
</organism>
<dbReference type="Proteomes" id="UP000317369">
    <property type="component" value="Chromosome"/>
</dbReference>
<keyword evidence="7" id="KW-0808">Transferase</keyword>
<dbReference type="InterPro" id="IPR037090">
    <property type="entry name" value="57_glycoside_trans_central"/>
</dbReference>
<keyword evidence="2 4" id="KW-0119">Carbohydrate metabolism</keyword>
<keyword evidence="7" id="KW-0328">Glycosyltransferase</keyword>
<dbReference type="Gene3D" id="1.20.1430.10">
    <property type="entry name" value="Families 57/38 glycoside transferase, middle domain"/>
    <property type="match status" value="1"/>
</dbReference>
<feature type="domain" description="1,4-alpha-glucan branching enzyme C-terminal" evidence="6">
    <location>
        <begin position="469"/>
        <end position="569"/>
    </location>
</feature>
<dbReference type="KEGG" id="pcor:KS4_34020"/>
<dbReference type="InterPro" id="IPR028995">
    <property type="entry name" value="Glyco_hydro_57/38_cen_sf"/>
</dbReference>
<dbReference type="Pfam" id="PF03065">
    <property type="entry name" value="Glyco_hydro_57"/>
    <property type="match status" value="1"/>
</dbReference>
<dbReference type="InterPro" id="IPR011330">
    <property type="entry name" value="Glyco_hydro/deAcase_b/a-brl"/>
</dbReference>
<name>A0A517YYM8_9BACT</name>
<dbReference type="InterPro" id="IPR027291">
    <property type="entry name" value="Glyco_hydro_38_N_sf"/>
</dbReference>
<evidence type="ECO:0000256" key="4">
    <source>
        <dbReference type="RuleBase" id="RU361196"/>
    </source>
</evidence>
<sequence>MSETLGSFCLVLHGHLPYVLRHGTWPHGEDWLYEAAAETYLPLLAMLDSCEYMNAIPKITMGLTPVLLEQLAHPVFKEGFTHYLKDRIERAKLDQKEFEEIDNGHMLYLAQRWETWYSERLEQFEKIEQDIPAAFAKQAEKGFCEILTSNATHAYMPLLYEDASIRAQVRAGVASSERILGFKPTGMWLPECAYRPGGDWSPPIGWGWKGARTGIEHIVADEGIDHFFVESHLVEESRSEQVFNENDQQWWKVDWDEAQKYPSRGWRSVNEPHGVNSDGNGLARAYAFARDQNVCEKVWSGDIGYPADGSYLEFHKAWSPKRGLRYWKITGHKTDLGDKHLYVPDNIEAKLHEHATHFVEQIKNRLREYRDKVGRPGVVVTSFDAELFGHWWFEGPEFLRNVMLTLNADPEVNICTTAEYLDTHFVDKVVALPEGSWGEEGDHRVWTNDQVNWMWDIEYRCETVFGKMTSELDWENDSKIRELLEKAGRELLLLQASDWPFVIRRGQAVDYGIKRFMQHVSRFEVLTSLAEKVAEHSDYLGKLNEVEQFEIKDADIHDVIFPNIDLNWWRS</sequence>
<dbReference type="PANTHER" id="PTHR41695">
    <property type="entry name" value="1,4-ALPHA-GLUCAN BRANCHING ENZYME RV3031-RELATED"/>
    <property type="match status" value="1"/>
</dbReference>
<dbReference type="EC" id="2.4.1.18" evidence="7"/>
<evidence type="ECO:0000256" key="2">
    <source>
        <dbReference type="ARBA" id="ARBA00023277"/>
    </source>
</evidence>
<dbReference type="GO" id="GO:0030979">
    <property type="term" value="P:alpha-glucan biosynthetic process"/>
    <property type="evidence" value="ECO:0007669"/>
    <property type="project" value="InterPro"/>
</dbReference>
<evidence type="ECO:0000256" key="1">
    <source>
        <dbReference type="ARBA" id="ARBA00006821"/>
    </source>
</evidence>
<dbReference type="GO" id="GO:0005576">
    <property type="term" value="C:extracellular region"/>
    <property type="evidence" value="ECO:0007669"/>
    <property type="project" value="TreeGrafter"/>
</dbReference>
<accession>A0A517YYM8</accession>
<keyword evidence="8" id="KW-1185">Reference proteome</keyword>
<dbReference type="Pfam" id="PF09210">
    <property type="entry name" value="BE_C"/>
    <property type="match status" value="1"/>
</dbReference>
<feature type="active site" description="Nucleophile" evidence="3">
    <location>
        <position position="191"/>
    </location>
</feature>
<evidence type="ECO:0000313" key="8">
    <source>
        <dbReference type="Proteomes" id="UP000317369"/>
    </source>
</evidence>
<dbReference type="Gene3D" id="3.20.110.10">
    <property type="entry name" value="Glycoside hydrolase 38, N terminal domain"/>
    <property type="match status" value="1"/>
</dbReference>
<protein>
    <submittedName>
        <fullName evidence="7">1,4-alpha-glucan branching enzyme</fullName>
        <ecNumber evidence="7">2.4.1.18</ecNumber>
    </submittedName>
</protein>
<dbReference type="EMBL" id="CP036425">
    <property type="protein sequence ID" value="QDU35321.1"/>
    <property type="molecule type" value="Genomic_DNA"/>
</dbReference>
<dbReference type="GO" id="GO:0003844">
    <property type="term" value="F:1,4-alpha-glucan branching enzyme activity"/>
    <property type="evidence" value="ECO:0007669"/>
    <property type="project" value="UniProtKB-EC"/>
</dbReference>
<dbReference type="PANTHER" id="PTHR41695:SF1">
    <property type="entry name" value="1,4-ALPHA-GLUCAN BRANCHING ENZYME TK1436"/>
    <property type="match status" value="1"/>
</dbReference>
<comment type="similarity">
    <text evidence="1 4">Belongs to the glycosyl hydrolase 57 family.</text>
</comment>
<evidence type="ECO:0000259" key="5">
    <source>
        <dbReference type="Pfam" id="PF03065"/>
    </source>
</evidence>
<feature type="domain" description="Glycoside hydrolase family 57 N-terminal" evidence="5">
    <location>
        <begin position="10"/>
        <end position="433"/>
    </location>
</feature>
<dbReference type="SUPFAM" id="SSF88713">
    <property type="entry name" value="Glycoside hydrolase/deacetylase"/>
    <property type="match status" value="1"/>
</dbReference>
<proteinExistence type="inferred from homology"/>
<dbReference type="RefSeq" id="WP_145080473.1">
    <property type="nucleotide sequence ID" value="NZ_CP036425.1"/>
</dbReference>